<feature type="domain" description="TM2" evidence="7">
    <location>
        <begin position="65"/>
        <end position="115"/>
    </location>
</feature>
<dbReference type="InterPro" id="IPR050932">
    <property type="entry name" value="TM2D1-3-like"/>
</dbReference>
<organism evidence="8 9">
    <name type="scientific">Corynebacterium tuberculostearicum</name>
    <dbReference type="NCBI Taxonomy" id="38304"/>
    <lineage>
        <taxon>Bacteria</taxon>
        <taxon>Bacillati</taxon>
        <taxon>Actinomycetota</taxon>
        <taxon>Actinomycetes</taxon>
        <taxon>Mycobacteriales</taxon>
        <taxon>Corynebacteriaceae</taxon>
        <taxon>Corynebacterium</taxon>
    </lineage>
</organism>
<evidence type="ECO:0000313" key="9">
    <source>
        <dbReference type="Proteomes" id="UP000603369"/>
    </source>
</evidence>
<dbReference type="PANTHER" id="PTHR21016:SF25">
    <property type="entry name" value="TM2 DOMAIN-CONTAINING PROTEIN DDB_G0277895-RELATED"/>
    <property type="match status" value="1"/>
</dbReference>
<comment type="subcellular location">
    <subcellularLocation>
        <location evidence="1">Membrane</location>
        <topology evidence="1">Multi-pass membrane protein</topology>
    </subcellularLocation>
</comment>
<evidence type="ECO:0000259" key="7">
    <source>
        <dbReference type="Pfam" id="PF05154"/>
    </source>
</evidence>
<dbReference type="RefSeq" id="WP_150850444.1">
    <property type="nucleotide sequence ID" value="NZ_CP175764.1"/>
</dbReference>
<sequence length="150" mass="16921">MTNPNGGYQPENGEYSGHSYDNNQGQQYNPYNQQAGYQPQYNQGYAPQPNMGSYPVQQQYVAQGQQKSWIATLLLCFFLGFFGAHNFYTGRTTFGVAQLVLNILGWATFWFLLGFAFWAIVGIWVFIEFIMIIAGAGDYDKDARGVPLAR</sequence>
<feature type="transmembrane region" description="Helical" evidence="6">
    <location>
        <begin position="108"/>
        <end position="134"/>
    </location>
</feature>
<dbReference type="AlphaFoldDB" id="A0A8I1LBZ6"/>
<keyword evidence="3 6" id="KW-1133">Transmembrane helix</keyword>
<comment type="caution">
    <text evidence="8">The sequence shown here is derived from an EMBL/GenBank/DDBJ whole genome shotgun (WGS) entry which is preliminary data.</text>
</comment>
<proteinExistence type="predicted"/>
<keyword evidence="2 6" id="KW-0812">Transmembrane</keyword>
<evidence type="ECO:0000313" key="8">
    <source>
        <dbReference type="EMBL" id="MBK3427149.1"/>
    </source>
</evidence>
<feature type="transmembrane region" description="Helical" evidence="6">
    <location>
        <begin position="69"/>
        <end position="88"/>
    </location>
</feature>
<gene>
    <name evidence="8" type="ORF">JDP02_01290</name>
</gene>
<dbReference type="InterPro" id="IPR007829">
    <property type="entry name" value="TM2"/>
</dbReference>
<evidence type="ECO:0000256" key="2">
    <source>
        <dbReference type="ARBA" id="ARBA00022692"/>
    </source>
</evidence>
<protein>
    <submittedName>
        <fullName evidence="8">NINE protein</fullName>
    </submittedName>
</protein>
<evidence type="ECO:0000256" key="6">
    <source>
        <dbReference type="SAM" id="Phobius"/>
    </source>
</evidence>
<keyword evidence="9" id="KW-1185">Reference proteome</keyword>
<evidence type="ECO:0000256" key="4">
    <source>
        <dbReference type="ARBA" id="ARBA00023136"/>
    </source>
</evidence>
<name>A0A8I1LBZ6_9CORY</name>
<keyword evidence="4 6" id="KW-0472">Membrane</keyword>
<evidence type="ECO:0000256" key="3">
    <source>
        <dbReference type="ARBA" id="ARBA00022989"/>
    </source>
</evidence>
<dbReference type="Pfam" id="PF05154">
    <property type="entry name" value="TM2"/>
    <property type="match status" value="1"/>
</dbReference>
<evidence type="ECO:0000256" key="1">
    <source>
        <dbReference type="ARBA" id="ARBA00004141"/>
    </source>
</evidence>
<dbReference type="PANTHER" id="PTHR21016">
    <property type="entry name" value="BETA-AMYLOID BINDING PROTEIN-RELATED"/>
    <property type="match status" value="1"/>
</dbReference>
<dbReference type="GO" id="GO:0016020">
    <property type="term" value="C:membrane"/>
    <property type="evidence" value="ECO:0007669"/>
    <property type="project" value="UniProtKB-SubCell"/>
</dbReference>
<dbReference type="EMBL" id="JAEHFL010000001">
    <property type="protein sequence ID" value="MBK3427149.1"/>
    <property type="molecule type" value="Genomic_DNA"/>
</dbReference>
<evidence type="ECO:0000256" key="5">
    <source>
        <dbReference type="SAM" id="MobiDB-lite"/>
    </source>
</evidence>
<feature type="region of interest" description="Disordered" evidence="5">
    <location>
        <begin position="1"/>
        <end position="27"/>
    </location>
</feature>
<reference evidence="8 9" key="1">
    <citation type="submission" date="2020-12" db="EMBL/GenBank/DDBJ databases">
        <title>Draft genome sequence of the commensal strain Corynebacterium tuberculostearicum MFP09/CIP 102622 isolated from human skin.</title>
        <authorList>
            <person name="Boukerb A.M."/>
            <person name="Janvier X."/>
            <person name="Feuilloley M.G.J."/>
            <person name="Groboillot A."/>
        </authorList>
    </citation>
    <scope>NUCLEOTIDE SEQUENCE [LARGE SCALE GENOMIC DNA]</scope>
    <source>
        <strain evidence="8 9">CIP 102622</strain>
    </source>
</reference>
<accession>A0A8I1LBZ6</accession>
<dbReference type="Proteomes" id="UP000603369">
    <property type="component" value="Unassembled WGS sequence"/>
</dbReference>